<gene>
    <name evidence="1" type="ORF">CN984_20655</name>
</gene>
<dbReference type="Proteomes" id="UP000223777">
    <property type="component" value="Unassembled WGS sequence"/>
</dbReference>
<protein>
    <recommendedName>
        <fullName evidence="3">BC1881 family protein</fullName>
    </recommendedName>
</protein>
<name>A0A2B9PNQ6_BACCE</name>
<sequence length="54" mass="6134">MKRMSTQELSNELKKRKGITSIKIESYEKIEVGGILVDGPAVILINQEYLKIVE</sequence>
<evidence type="ECO:0000313" key="2">
    <source>
        <dbReference type="Proteomes" id="UP000223777"/>
    </source>
</evidence>
<dbReference type="InterPro" id="IPR047901">
    <property type="entry name" value="BC1881-like"/>
</dbReference>
<organism evidence="1 2">
    <name type="scientific">Bacillus cereus</name>
    <dbReference type="NCBI Taxonomy" id="1396"/>
    <lineage>
        <taxon>Bacteria</taxon>
        <taxon>Bacillati</taxon>
        <taxon>Bacillota</taxon>
        <taxon>Bacilli</taxon>
        <taxon>Bacillales</taxon>
        <taxon>Bacillaceae</taxon>
        <taxon>Bacillus</taxon>
        <taxon>Bacillus cereus group</taxon>
    </lineage>
</organism>
<dbReference type="NCBIfam" id="NF033495">
    <property type="entry name" value="phage_BC1881"/>
    <property type="match status" value="1"/>
</dbReference>
<proteinExistence type="predicted"/>
<accession>A0A2B9PNQ6</accession>
<evidence type="ECO:0008006" key="3">
    <source>
        <dbReference type="Google" id="ProtNLM"/>
    </source>
</evidence>
<dbReference type="RefSeq" id="WP_098766007.1">
    <property type="nucleotide sequence ID" value="NZ_NUIL01000038.1"/>
</dbReference>
<evidence type="ECO:0000313" key="1">
    <source>
        <dbReference type="EMBL" id="PGO24293.1"/>
    </source>
</evidence>
<dbReference type="AlphaFoldDB" id="A0A2B9PNQ6"/>
<reference evidence="1 2" key="1">
    <citation type="submission" date="2017-09" db="EMBL/GenBank/DDBJ databases">
        <title>Large-scale bioinformatics analysis of Bacillus genomes uncovers conserved roles of natural products in bacterial physiology.</title>
        <authorList>
            <consortium name="Agbiome Team Llc"/>
            <person name="Bleich R.M."/>
            <person name="Grubbs K.J."/>
            <person name="Santa Maria K.C."/>
            <person name="Allen S.E."/>
            <person name="Farag S."/>
            <person name="Shank E.A."/>
            <person name="Bowers A."/>
        </authorList>
    </citation>
    <scope>NUCLEOTIDE SEQUENCE [LARGE SCALE GENOMIC DNA]</scope>
    <source>
        <strain evidence="1 2">AFS050027</strain>
    </source>
</reference>
<comment type="caution">
    <text evidence="1">The sequence shown here is derived from an EMBL/GenBank/DDBJ whole genome shotgun (WGS) entry which is preliminary data.</text>
</comment>
<dbReference type="EMBL" id="NUIL01000038">
    <property type="protein sequence ID" value="PGO24293.1"/>
    <property type="molecule type" value="Genomic_DNA"/>
</dbReference>